<feature type="domain" description="PAS" evidence="7">
    <location>
        <begin position="1282"/>
        <end position="1354"/>
    </location>
</feature>
<dbReference type="PANTHER" id="PTHR43304:SF1">
    <property type="entry name" value="PAC DOMAIN-CONTAINING PROTEIN"/>
    <property type="match status" value="1"/>
</dbReference>
<feature type="domain" description="PAS" evidence="7">
    <location>
        <begin position="257"/>
        <end position="327"/>
    </location>
</feature>
<proteinExistence type="predicted"/>
<dbReference type="InterPro" id="IPR005467">
    <property type="entry name" value="His_kinase_dom"/>
</dbReference>
<dbReference type="PROSITE" id="PS50112">
    <property type="entry name" value="PAS"/>
    <property type="match status" value="6"/>
</dbReference>
<evidence type="ECO:0000256" key="3">
    <source>
        <dbReference type="ARBA" id="ARBA00022553"/>
    </source>
</evidence>
<evidence type="ECO:0000259" key="7">
    <source>
        <dbReference type="PROSITE" id="PS50112"/>
    </source>
</evidence>
<sequence length="1649" mass="190251">MTEINDYSILFQYSPLPKLVYDSESLQIVDINIAAMDIYGYSRDEFLAMTIKQLRPNSEMPKLLTALSQWDNQTGRVHFGIFTHQKKNGELIRMDISGHQLKLNNRSCVLVVCQDVTEKENRLIELEESERKLKNAASIALLGYWKLEMDSQTLSWSDEVYKIWGVNRTNFELNYENFFDTIHPEDKDQFQKEQNTSFKGEQELNFVHRIRLPDGSVRWVHELGKLERDEEGNPIAFEGAVQDITKQKSTEIELIQNEKRFRALVENGSDAIAIIGLDGQASYVSPSIKNILGYNEKEAVNLNLFELVHPEDLDGVANQFQEAIDKPNSTIPGYTARIKHKNGNWRWLEATMTNMLHDPYINGIVDNFRDITERKLEEHRLKLLESVIINTNDAVLITEAEPQDEPGPKIIYVNEAFTKMTGYEADEVIGKTPRILQGPNSNAEELAKLGRALRNWEPYEITTVNYKKSGEEFWINFTVMPVADEKGWYTHWIAIERDVTEQKNKELENELIAQIRASFNIQNDYLKASNELCKGISHFGKFDLVELWTSNLEKSRIQLINHYVADPVDEKFYLLSSEIQAFQKSEDLIGKVWSKGVQLQCNDIEKTKDFSRRDAAKKIGLKSVLGIPLVSNNEILGVLVIGTKQEASHLNKYTRIFQCLEEFIGSELKRKMLENDLSHLFDAIPDILSVVDFQRKLLKINTAGCRLLGYSEEEILHQSFENFIHPEDIEVALKELSRIDTMETTLNFEVRSISKAGAVIWLSWFCNSNINEGLIYCTAKNITEEKYLRELNRHTRKIAKIGSWALDIVHQTLYWSEEVHQMHETDPNSFVPDLETAFNFYREDFRESVNQIIEKSIATGESFDFEAVLITVNKKELWVRAIGNTEFVDGTCTRIFGSFQDIHERKEVELRLKALADNLPCVVFQYHIYTDGTDNLLYVTKGSSEIWGFDADEVVQNNQLVWDQIHTGGDIEVVQKSISDSITTKSRWTAQWKYVMPNGEIKTHLGYGSPSFMADGSIVFNSVILDVTEEAKNEELLEQVSELAKVGSWEVDISKNKVRLSKMAYAILETDPLVFTPDFESSISIYRTDFRDMVKSKLADCIENGKSVNYEAVIVTMENNEKWVRVIADSEMYEGQCQRIFGSIQDISSQKEAEQERNNLQTALENSLNEIYIFDSETLIFSYINKGALLNLGYSQKEITSLTPLDLKPDFTESTFKQLISPLIDKEEKKIVFLTKHKRKDGSLYPVEVHLQLEGVDNNKRFLAIILDITERKKAEQNILLANERFQKATEATNDAIWDWDIVNETFYFSKAIERLFGEDSLKVITKESVWKDFIHVDDVSKVKNSLFEAIADSNCYRWELEYRIINIDKKTRFISDRGVIIRNDEGKAIRLVGAKTDITRRKQNEYQLLELNKVLKNYARELESTNEQLEQFAFIASHDLQEPLRMITSFLNQLERKYGDELDEKAHRYIFFATDGAKRMKQIILDLLKFYSAGKLENSQESLNLNDLINEYSILRKKIISEKSVIIKTNSLPSVKANKTPLTQTLHCILDNAIKYSKKDVPPVIEITVTEEKNDWLFTIRDNGIGIEPQFYEKIFIAFQRLHNREEYEGTGIGLSIAKKNVDTWGGKIWMDSNLNEGSTFYFTHKKH</sequence>
<dbReference type="SUPFAM" id="SSF55874">
    <property type="entry name" value="ATPase domain of HSP90 chaperone/DNA topoisomerase II/histidine kinase"/>
    <property type="match status" value="1"/>
</dbReference>
<dbReference type="EC" id="2.7.13.3" evidence="2"/>
<dbReference type="PROSITE" id="PS50113">
    <property type="entry name" value="PAC"/>
    <property type="match status" value="6"/>
</dbReference>
<dbReference type="Gene3D" id="1.10.287.130">
    <property type="match status" value="1"/>
</dbReference>
<dbReference type="CDD" id="cd00130">
    <property type="entry name" value="PAS"/>
    <property type="match status" value="7"/>
</dbReference>
<gene>
    <name evidence="9" type="ORF">AREALGSMS7_04012</name>
</gene>
<organism evidence="9 10">
    <name type="scientific">Arenibacter algicola</name>
    <dbReference type="NCBI Taxonomy" id="616991"/>
    <lineage>
        <taxon>Bacteria</taxon>
        <taxon>Pseudomonadati</taxon>
        <taxon>Bacteroidota</taxon>
        <taxon>Flavobacteriia</taxon>
        <taxon>Flavobacteriales</taxon>
        <taxon>Flavobacteriaceae</taxon>
        <taxon>Arenibacter</taxon>
    </lineage>
</organism>
<dbReference type="Proteomes" id="UP000204551">
    <property type="component" value="Chromosome"/>
</dbReference>
<evidence type="ECO:0000256" key="2">
    <source>
        <dbReference type="ARBA" id="ARBA00012438"/>
    </source>
</evidence>
<dbReference type="NCBIfam" id="TIGR00229">
    <property type="entry name" value="sensory_box"/>
    <property type="match status" value="7"/>
</dbReference>
<feature type="domain" description="PAC" evidence="8">
    <location>
        <begin position="457"/>
        <end position="511"/>
    </location>
</feature>
<feature type="domain" description="PAS" evidence="7">
    <location>
        <begin position="673"/>
        <end position="743"/>
    </location>
</feature>
<dbReference type="Pfam" id="PF13426">
    <property type="entry name" value="PAS_9"/>
    <property type="match status" value="3"/>
</dbReference>
<comment type="catalytic activity">
    <reaction evidence="1">
        <text>ATP + protein L-histidine = ADP + protein N-phospho-L-histidine.</text>
        <dbReference type="EC" id="2.7.13.3"/>
    </reaction>
</comment>
<dbReference type="SMART" id="SM00091">
    <property type="entry name" value="PAS"/>
    <property type="match status" value="9"/>
</dbReference>
<protein>
    <recommendedName>
        <fullName evidence="2">histidine kinase</fullName>
        <ecNumber evidence="2">2.7.13.3</ecNumber>
    </recommendedName>
</protein>
<feature type="domain" description="PAC" evidence="8">
    <location>
        <begin position="1108"/>
        <end position="1159"/>
    </location>
</feature>
<dbReference type="InterPro" id="IPR003594">
    <property type="entry name" value="HATPase_dom"/>
</dbReference>
<dbReference type="InterPro" id="IPR001610">
    <property type="entry name" value="PAC"/>
</dbReference>
<dbReference type="Pfam" id="PF02518">
    <property type="entry name" value="HATPase_c"/>
    <property type="match status" value="1"/>
</dbReference>
<dbReference type="CDD" id="cd00082">
    <property type="entry name" value="HisKA"/>
    <property type="match status" value="1"/>
</dbReference>
<dbReference type="SMART" id="SM00387">
    <property type="entry name" value="HATPase_c"/>
    <property type="match status" value="1"/>
</dbReference>
<dbReference type="InterPro" id="IPR000700">
    <property type="entry name" value="PAS-assoc_C"/>
</dbReference>
<dbReference type="SUPFAM" id="SSF55785">
    <property type="entry name" value="PYP-like sensor domain (PAS domain)"/>
    <property type="match status" value="10"/>
</dbReference>
<evidence type="ECO:0000256" key="1">
    <source>
        <dbReference type="ARBA" id="ARBA00000085"/>
    </source>
</evidence>
<evidence type="ECO:0000313" key="10">
    <source>
        <dbReference type="Proteomes" id="UP000204551"/>
    </source>
</evidence>
<name>A0A221V1D0_9FLAO</name>
<dbReference type="RefSeq" id="WP_093979687.1">
    <property type="nucleotide sequence ID" value="NZ_CP022515.1"/>
</dbReference>
<dbReference type="Pfam" id="PF08447">
    <property type="entry name" value="PAS_3"/>
    <property type="match status" value="4"/>
</dbReference>
<dbReference type="Gene3D" id="3.30.565.10">
    <property type="entry name" value="Histidine kinase-like ATPase, C-terminal domain"/>
    <property type="match status" value="1"/>
</dbReference>
<dbReference type="Gene3D" id="2.10.70.100">
    <property type="match status" value="1"/>
</dbReference>
<keyword evidence="5" id="KW-0418">Kinase</keyword>
<reference evidence="9 10" key="1">
    <citation type="submission" date="2017-07" db="EMBL/GenBank/DDBJ databases">
        <title>Genome Sequence of Arenibacter algicola Strain SMS7 Isolated from a culture of the Diatom Skeletonema marinoi.</title>
        <authorList>
            <person name="Topel M."/>
            <person name="Pinder M.I.M."/>
            <person name="Johansson O.N."/>
            <person name="Kourtchenko O."/>
            <person name="Godhe A."/>
            <person name="Clarke A.K."/>
        </authorList>
    </citation>
    <scope>NUCLEOTIDE SEQUENCE [LARGE SCALE GENOMIC DNA]</scope>
    <source>
        <strain evidence="9 10">SMS7</strain>
    </source>
</reference>
<feature type="domain" description="PAS" evidence="7">
    <location>
        <begin position="1156"/>
        <end position="1199"/>
    </location>
</feature>
<dbReference type="InterPro" id="IPR036890">
    <property type="entry name" value="HATPase_C_sf"/>
</dbReference>
<dbReference type="PRINTS" id="PR00344">
    <property type="entry name" value="BCTRLSENSOR"/>
</dbReference>
<feature type="domain" description="PAC" evidence="8">
    <location>
        <begin position="1359"/>
        <end position="1411"/>
    </location>
</feature>
<dbReference type="InterPro" id="IPR035965">
    <property type="entry name" value="PAS-like_dom_sf"/>
</dbReference>
<dbReference type="SUPFAM" id="SSF55781">
    <property type="entry name" value="GAF domain-like"/>
    <property type="match status" value="1"/>
</dbReference>
<dbReference type="InterPro" id="IPR052162">
    <property type="entry name" value="Sensor_kinase/Photoreceptor"/>
</dbReference>
<dbReference type="InterPro" id="IPR000014">
    <property type="entry name" value="PAS"/>
</dbReference>
<evidence type="ECO:0000256" key="5">
    <source>
        <dbReference type="ARBA" id="ARBA00022777"/>
    </source>
</evidence>
<dbReference type="InterPro" id="IPR029016">
    <property type="entry name" value="GAF-like_dom_sf"/>
</dbReference>
<evidence type="ECO:0000259" key="8">
    <source>
        <dbReference type="PROSITE" id="PS50113"/>
    </source>
</evidence>
<dbReference type="InterPro" id="IPR013655">
    <property type="entry name" value="PAS_fold_3"/>
</dbReference>
<feature type="domain" description="PAS" evidence="7">
    <location>
        <begin position="129"/>
        <end position="201"/>
    </location>
</feature>
<dbReference type="InterPro" id="IPR003661">
    <property type="entry name" value="HisK_dim/P_dom"/>
</dbReference>
<evidence type="ECO:0000313" key="9">
    <source>
        <dbReference type="EMBL" id="ASO07419.1"/>
    </source>
</evidence>
<feature type="domain" description="PAS" evidence="7">
    <location>
        <begin position="380"/>
        <end position="456"/>
    </location>
</feature>
<evidence type="ECO:0000256" key="4">
    <source>
        <dbReference type="ARBA" id="ARBA00022679"/>
    </source>
</evidence>
<dbReference type="FunFam" id="3.30.565.10:FF:000006">
    <property type="entry name" value="Sensor histidine kinase WalK"/>
    <property type="match status" value="1"/>
</dbReference>
<dbReference type="SMART" id="SM00086">
    <property type="entry name" value="PAC"/>
    <property type="match status" value="9"/>
</dbReference>
<dbReference type="Gene3D" id="3.30.450.40">
    <property type="match status" value="1"/>
</dbReference>
<dbReference type="Gene3D" id="3.30.450.20">
    <property type="entry name" value="PAS domain"/>
    <property type="match status" value="10"/>
</dbReference>
<feature type="domain" description="Histidine kinase" evidence="6">
    <location>
        <begin position="1436"/>
        <end position="1649"/>
    </location>
</feature>
<dbReference type="InterPro" id="IPR004358">
    <property type="entry name" value="Sig_transdc_His_kin-like_C"/>
</dbReference>
<evidence type="ECO:0000259" key="6">
    <source>
        <dbReference type="PROSITE" id="PS50109"/>
    </source>
</evidence>
<dbReference type="InterPro" id="IPR036097">
    <property type="entry name" value="HisK_dim/P_sf"/>
</dbReference>
<dbReference type="KEGG" id="aalg:AREALGSMS7_04012"/>
<dbReference type="EMBL" id="CP022515">
    <property type="protein sequence ID" value="ASO07419.1"/>
    <property type="molecule type" value="Genomic_DNA"/>
</dbReference>
<dbReference type="PANTHER" id="PTHR43304">
    <property type="entry name" value="PHYTOCHROME-LIKE PROTEIN CPH1"/>
    <property type="match status" value="1"/>
</dbReference>
<feature type="domain" description="PAC" evidence="8">
    <location>
        <begin position="332"/>
        <end position="383"/>
    </location>
</feature>
<feature type="domain" description="PAC" evidence="8">
    <location>
        <begin position="200"/>
        <end position="256"/>
    </location>
</feature>
<accession>A0A221V1D0</accession>
<dbReference type="GO" id="GO:0000155">
    <property type="term" value="F:phosphorelay sensor kinase activity"/>
    <property type="evidence" value="ECO:0007669"/>
    <property type="project" value="InterPro"/>
</dbReference>
<keyword evidence="4 9" id="KW-0808">Transferase</keyword>
<keyword evidence="3" id="KW-0597">Phosphoprotein</keyword>
<feature type="domain" description="PAC" evidence="8">
    <location>
        <begin position="1227"/>
        <end position="1281"/>
    </location>
</feature>
<dbReference type="PROSITE" id="PS50109">
    <property type="entry name" value="HIS_KIN"/>
    <property type="match status" value="1"/>
</dbReference>
<dbReference type="SUPFAM" id="SSF47384">
    <property type="entry name" value="Homodimeric domain of signal transducing histidine kinase"/>
    <property type="match status" value="1"/>
</dbReference>